<dbReference type="AlphaFoldDB" id="A0AAJ5RNM0"/>
<organism evidence="1 2">
    <name type="scientific">Lysinibacillus irui</name>
    <dbReference type="NCBI Taxonomy" id="2998077"/>
    <lineage>
        <taxon>Bacteria</taxon>
        <taxon>Bacillati</taxon>
        <taxon>Bacillota</taxon>
        <taxon>Bacilli</taxon>
        <taxon>Bacillales</taxon>
        <taxon>Bacillaceae</taxon>
        <taxon>Lysinibacillus</taxon>
    </lineage>
</organism>
<accession>A0AAJ5RNM0</accession>
<dbReference type="Pfam" id="PF18950">
    <property type="entry name" value="DUF5694"/>
    <property type="match status" value="1"/>
</dbReference>
<evidence type="ECO:0000313" key="1">
    <source>
        <dbReference type="EMBL" id="WDV07972.1"/>
    </source>
</evidence>
<dbReference type="KEGG" id="liu:OU989_05650"/>
<dbReference type="InterPro" id="IPR043749">
    <property type="entry name" value="DUF5694"/>
</dbReference>
<reference evidence="1" key="1">
    <citation type="submission" date="2022-11" db="EMBL/GenBank/DDBJ databases">
        <title>Lysinibacillus irui.</title>
        <authorList>
            <person name="Akintayo S.O."/>
        </authorList>
    </citation>
    <scope>NUCLEOTIDE SEQUENCE</scope>
    <source>
        <strain evidence="1">IRB4-01</strain>
    </source>
</reference>
<gene>
    <name evidence="1" type="ORF">OU989_05650</name>
</gene>
<name>A0AAJ5RNM0_9BACI</name>
<dbReference type="Proteomes" id="UP001219585">
    <property type="component" value="Chromosome"/>
</dbReference>
<dbReference type="EMBL" id="CP113527">
    <property type="protein sequence ID" value="WDV07972.1"/>
    <property type="molecule type" value="Genomic_DNA"/>
</dbReference>
<evidence type="ECO:0000313" key="2">
    <source>
        <dbReference type="Proteomes" id="UP001219585"/>
    </source>
</evidence>
<protein>
    <submittedName>
        <fullName evidence="1">DUF5694 domain-containing protein</fullName>
    </submittedName>
</protein>
<dbReference type="RefSeq" id="WP_274796145.1">
    <property type="nucleotide sequence ID" value="NZ_CP113527.1"/>
</dbReference>
<sequence>MNVEKAKVLILGTFHMSEHEGLNSERRQNEIVDLVSKLARFKPTKIAVEMVPEESEYCNEKYKQYKSGVHKLEMNEIFQVGFRLGLKMGHEQIYPTDWMGKSDMGYAEVESWAKENQPELLNEIFEGLVFPELSEDKSIIDYYKALNAPIFLNKLHKMYVNIARIGGLNKYVGMDWLSWWYKRNLIMFANLTRLIDTEEERILFIVGASHTNIVTKFLEESEICEVVPPLSYLS</sequence>
<proteinExistence type="predicted"/>